<dbReference type="CDD" id="cd04182">
    <property type="entry name" value="GT_2_like_f"/>
    <property type="match status" value="1"/>
</dbReference>
<dbReference type="InterPro" id="IPR054799">
    <property type="entry name" value="NboR"/>
</dbReference>
<keyword evidence="2" id="KW-0808">Transferase</keyword>
<dbReference type="Proteomes" id="UP000544090">
    <property type="component" value="Unassembled WGS sequence"/>
</dbReference>
<dbReference type="RefSeq" id="WP_168485610.1">
    <property type="nucleotide sequence ID" value="NZ_JAAZSQ010000004.1"/>
</dbReference>
<name>A0A7X6HDP4_9MICC</name>
<comment type="caution">
    <text evidence="2">The sequence shown here is derived from an EMBL/GenBank/DDBJ whole genome shotgun (WGS) entry which is preliminary data.</text>
</comment>
<dbReference type="AlphaFoldDB" id="A0A7X6HDP4"/>
<sequence length="206" mass="20365">MASTLRTPVSAVLLAAGAGTRLGRGPKALLPAGGIPLVQKMAAVLADGGCTDVCVVLGAEAARVRQAADLSGCTVLENPDWAAGMGGSFRLGVNAAPAGHAVLVALVDQPGVTAPLVRRLIAAHQPGRVTAAGYRAPGGALRRGHPVLFAPGPAAAAARQASGDAGARDFLAAHPGLVDVVDCSDLSDGGDIDTPADLFRLGGYQG</sequence>
<dbReference type="PANTHER" id="PTHR43777:SF1">
    <property type="entry name" value="MOLYBDENUM COFACTOR CYTIDYLYLTRANSFERASE"/>
    <property type="match status" value="1"/>
</dbReference>
<dbReference type="Pfam" id="PF12804">
    <property type="entry name" value="NTP_transf_3"/>
    <property type="match status" value="1"/>
</dbReference>
<dbReference type="EMBL" id="JAAZSQ010000004">
    <property type="protein sequence ID" value="NKX54273.1"/>
    <property type="molecule type" value="Genomic_DNA"/>
</dbReference>
<evidence type="ECO:0000259" key="1">
    <source>
        <dbReference type="Pfam" id="PF12804"/>
    </source>
</evidence>
<organism evidence="2 3">
    <name type="scientific">Arthrobacter mobilis</name>
    <dbReference type="NCBI Taxonomy" id="2724944"/>
    <lineage>
        <taxon>Bacteria</taxon>
        <taxon>Bacillati</taxon>
        <taxon>Actinomycetota</taxon>
        <taxon>Actinomycetes</taxon>
        <taxon>Micrococcales</taxon>
        <taxon>Micrococcaceae</taxon>
        <taxon>Arthrobacter</taxon>
    </lineage>
</organism>
<gene>
    <name evidence="2" type="ORF">HGG74_06885</name>
</gene>
<reference evidence="2 3" key="1">
    <citation type="submission" date="2020-04" db="EMBL/GenBank/DDBJ databases">
        <title>Arthrobacter sp. nov.</title>
        <authorList>
            <person name="Liu S."/>
        </authorList>
    </citation>
    <scope>NUCLEOTIDE SEQUENCE [LARGE SCALE GENOMIC DNA]</scope>
    <source>
        <strain evidence="2 3">E918</strain>
    </source>
</reference>
<dbReference type="NCBIfam" id="NF045782">
    <property type="entry name" value="NicBOxredNboR"/>
    <property type="match status" value="1"/>
</dbReference>
<feature type="domain" description="MobA-like NTP transferase" evidence="1">
    <location>
        <begin position="11"/>
        <end position="174"/>
    </location>
</feature>
<keyword evidence="3" id="KW-1185">Reference proteome</keyword>
<evidence type="ECO:0000313" key="3">
    <source>
        <dbReference type="Proteomes" id="UP000544090"/>
    </source>
</evidence>
<dbReference type="InterPro" id="IPR025877">
    <property type="entry name" value="MobA-like_NTP_Trfase"/>
</dbReference>
<accession>A0A7X6HDP4</accession>
<evidence type="ECO:0000313" key="2">
    <source>
        <dbReference type="EMBL" id="NKX54273.1"/>
    </source>
</evidence>
<proteinExistence type="predicted"/>
<dbReference type="Gene3D" id="3.90.550.10">
    <property type="entry name" value="Spore Coat Polysaccharide Biosynthesis Protein SpsA, Chain A"/>
    <property type="match status" value="1"/>
</dbReference>
<protein>
    <submittedName>
        <fullName evidence="2">Nucleotidyltransferase family protein</fullName>
    </submittedName>
</protein>
<dbReference type="PANTHER" id="PTHR43777">
    <property type="entry name" value="MOLYBDENUM COFACTOR CYTIDYLYLTRANSFERASE"/>
    <property type="match status" value="1"/>
</dbReference>
<dbReference type="GO" id="GO:0016779">
    <property type="term" value="F:nucleotidyltransferase activity"/>
    <property type="evidence" value="ECO:0007669"/>
    <property type="project" value="UniProtKB-ARBA"/>
</dbReference>
<dbReference type="InterPro" id="IPR029044">
    <property type="entry name" value="Nucleotide-diphossugar_trans"/>
</dbReference>
<dbReference type="SUPFAM" id="SSF53448">
    <property type="entry name" value="Nucleotide-diphospho-sugar transferases"/>
    <property type="match status" value="1"/>
</dbReference>